<organism evidence="1 2">
    <name type="scientific">Bacteroides oleiciplenus</name>
    <dbReference type="NCBI Taxonomy" id="626931"/>
    <lineage>
        <taxon>Bacteria</taxon>
        <taxon>Pseudomonadati</taxon>
        <taxon>Bacteroidota</taxon>
        <taxon>Bacteroidia</taxon>
        <taxon>Bacteroidales</taxon>
        <taxon>Bacteroidaceae</taxon>
        <taxon>Bacteroides</taxon>
    </lineage>
</organism>
<evidence type="ECO:0000313" key="2">
    <source>
        <dbReference type="Proteomes" id="UP000260983"/>
    </source>
</evidence>
<reference evidence="1 2" key="1">
    <citation type="submission" date="2018-08" db="EMBL/GenBank/DDBJ databases">
        <title>A genome reference for cultivated species of the human gut microbiota.</title>
        <authorList>
            <person name="Zou Y."/>
            <person name="Xue W."/>
            <person name="Luo G."/>
        </authorList>
    </citation>
    <scope>NUCLEOTIDE SEQUENCE [LARGE SCALE GENOMIC DNA]</scope>
    <source>
        <strain evidence="1 2">OM05-15BH</strain>
    </source>
</reference>
<gene>
    <name evidence="1" type="ORF">DXB65_09510</name>
</gene>
<proteinExistence type="predicted"/>
<comment type="caution">
    <text evidence="1">The sequence shown here is derived from an EMBL/GenBank/DDBJ whole genome shotgun (WGS) entry which is preliminary data.</text>
</comment>
<dbReference type="Proteomes" id="UP000260983">
    <property type="component" value="Unassembled WGS sequence"/>
</dbReference>
<sequence length="71" mass="8591">MIVYWIIMRKVNDFLRNLQHSVCRYCYGVIKDFLLKKNFSNRTFVSKENTTFVREKQGAVWKVTRFILISP</sequence>
<name>A0A3E5BG92_9BACE</name>
<accession>A0A3E5BG92</accession>
<protein>
    <submittedName>
        <fullName evidence="1">Uncharacterized protein</fullName>
    </submittedName>
</protein>
<dbReference type="AlphaFoldDB" id="A0A3E5BG92"/>
<evidence type="ECO:0000313" key="1">
    <source>
        <dbReference type="EMBL" id="RGN36618.1"/>
    </source>
</evidence>
<dbReference type="EMBL" id="QSUL01000005">
    <property type="protein sequence ID" value="RGN36618.1"/>
    <property type="molecule type" value="Genomic_DNA"/>
</dbReference>